<dbReference type="SUPFAM" id="SSF90123">
    <property type="entry name" value="ABC transporter transmembrane region"/>
    <property type="match status" value="1"/>
</dbReference>
<feature type="domain" description="ABC transporter" evidence="7">
    <location>
        <begin position="252"/>
        <end position="430"/>
    </location>
</feature>
<name>A0A371CJ97_9APHY</name>
<dbReference type="InterPro" id="IPR036640">
    <property type="entry name" value="ABC1_TM_sf"/>
</dbReference>
<organism evidence="8 9">
    <name type="scientific">Lentinus brumalis</name>
    <dbReference type="NCBI Taxonomy" id="2498619"/>
    <lineage>
        <taxon>Eukaryota</taxon>
        <taxon>Fungi</taxon>
        <taxon>Dikarya</taxon>
        <taxon>Basidiomycota</taxon>
        <taxon>Agaricomycotina</taxon>
        <taxon>Agaricomycetes</taxon>
        <taxon>Polyporales</taxon>
        <taxon>Polyporaceae</taxon>
        <taxon>Lentinus</taxon>
    </lineage>
</organism>
<proteinExistence type="predicted"/>
<evidence type="ECO:0000256" key="5">
    <source>
        <dbReference type="ARBA" id="ARBA00022989"/>
    </source>
</evidence>
<keyword evidence="3" id="KW-0812">Transmembrane</keyword>
<dbReference type="InterPro" id="IPR027417">
    <property type="entry name" value="P-loop_NTPase"/>
</dbReference>
<evidence type="ECO:0000256" key="4">
    <source>
        <dbReference type="ARBA" id="ARBA00022737"/>
    </source>
</evidence>
<dbReference type="InterPro" id="IPR003439">
    <property type="entry name" value="ABC_transporter-like_ATP-bd"/>
</dbReference>
<reference evidence="8 9" key="1">
    <citation type="journal article" date="2018" name="Biotechnol. Biofuels">
        <title>Integrative visual omics of the white-rot fungus Polyporus brumalis exposes the biotechnological potential of its oxidative enzymes for delignifying raw plant biomass.</title>
        <authorList>
            <person name="Miyauchi S."/>
            <person name="Rancon A."/>
            <person name="Drula E."/>
            <person name="Hage H."/>
            <person name="Chaduli D."/>
            <person name="Favel A."/>
            <person name="Grisel S."/>
            <person name="Henrissat B."/>
            <person name="Herpoel-Gimbert I."/>
            <person name="Ruiz-Duenas F.J."/>
            <person name="Chevret D."/>
            <person name="Hainaut M."/>
            <person name="Lin J."/>
            <person name="Wang M."/>
            <person name="Pangilinan J."/>
            <person name="Lipzen A."/>
            <person name="Lesage-Meessen L."/>
            <person name="Navarro D."/>
            <person name="Riley R."/>
            <person name="Grigoriev I.V."/>
            <person name="Zhou S."/>
            <person name="Raouche S."/>
            <person name="Rosso M.N."/>
        </authorList>
    </citation>
    <scope>NUCLEOTIDE SEQUENCE [LARGE SCALE GENOMIC DNA]</scope>
    <source>
        <strain evidence="8 9">BRFM 1820</strain>
    </source>
</reference>
<dbReference type="SUPFAM" id="SSF52540">
    <property type="entry name" value="P-loop containing nucleoside triphosphate hydrolases"/>
    <property type="match status" value="1"/>
</dbReference>
<keyword evidence="5" id="KW-1133">Transmembrane helix</keyword>
<dbReference type="GO" id="GO:0015421">
    <property type="term" value="F:ABC-type oligopeptide transporter activity"/>
    <property type="evidence" value="ECO:0007669"/>
    <property type="project" value="TreeGrafter"/>
</dbReference>
<dbReference type="GO" id="GO:0016020">
    <property type="term" value="C:membrane"/>
    <property type="evidence" value="ECO:0007669"/>
    <property type="project" value="UniProtKB-SubCell"/>
</dbReference>
<dbReference type="EMBL" id="KZ857561">
    <property type="protein sequence ID" value="RDX40359.1"/>
    <property type="molecule type" value="Genomic_DNA"/>
</dbReference>
<evidence type="ECO:0000259" key="7">
    <source>
        <dbReference type="PROSITE" id="PS50893"/>
    </source>
</evidence>
<sequence>MSQLLSFLLDGCNARDKIVRFRVCQCIADTVVHFGSIDEDLYAMLRAPLSSTASARRPLWRGRGASSHIRKTFDELDEDDTPILDIVFDALAYDTSPDVRRTILQNLPLSPAALPPILERSRNVDGGIRRMVYSNVLENFCLPPEEGSMGTIGRTHPKALSIAQREMLVRNGLWGSVWHGAGLSFFVIYGAYSLAFNFGTTLINHGQATSGESVNVIFAILIGRFSLALLAPEMQAITQARGAAAKLYETIDRHVDFNYPSRPNVPIVKDLSITFPAGTTALVGASGSGKSTVISLVERFYDPLAGVVKLDGIDLKELNVKWLRTQVGLVSQEPTLIATTIKGNVAHGVRNADGFITKLPLDYETMSEGVVQIALDKAAHGRTTITIAHRLSTIKDADRIYVMGNGVILEFGTHDELLRDENGPYARLVQAQKLRDSQEKRTLDSGSIEKDVADQIPLQRQNTGCSLASGILEQREKERSAEHKDYSLFYIFKRLGYLNRALWKLGATTAIGSQNYFFAKSASELTSKLRSLSFRAILRQDIVPQPPSSEEGTCGRAYLTAAGAGLSGQN</sequence>
<dbReference type="AlphaFoldDB" id="A0A371CJ97"/>
<keyword evidence="6" id="KW-0472">Membrane</keyword>
<dbReference type="OrthoDB" id="6500128at2759"/>
<dbReference type="InterPro" id="IPR039421">
    <property type="entry name" value="Type_1_exporter"/>
</dbReference>
<evidence type="ECO:0000256" key="6">
    <source>
        <dbReference type="ARBA" id="ARBA00023136"/>
    </source>
</evidence>
<dbReference type="Proteomes" id="UP000256964">
    <property type="component" value="Unassembled WGS sequence"/>
</dbReference>
<dbReference type="Gene3D" id="3.40.50.300">
    <property type="entry name" value="P-loop containing nucleotide triphosphate hydrolases"/>
    <property type="match status" value="2"/>
</dbReference>
<evidence type="ECO:0000256" key="3">
    <source>
        <dbReference type="ARBA" id="ARBA00022692"/>
    </source>
</evidence>
<dbReference type="PANTHER" id="PTHR43394:SF11">
    <property type="entry name" value="ATP-BINDING CASSETTE TRANSPORTER"/>
    <property type="match status" value="1"/>
</dbReference>
<gene>
    <name evidence="8" type="ORF">OH76DRAFT_1490342</name>
</gene>
<protein>
    <submittedName>
        <fullName evidence="8">P-loop containing nucleoside triphosphate hydrolase protein</fullName>
    </submittedName>
</protein>
<comment type="subcellular location">
    <subcellularLocation>
        <location evidence="1">Membrane</location>
        <topology evidence="1">Multi-pass membrane protein</topology>
    </subcellularLocation>
</comment>
<evidence type="ECO:0000313" key="9">
    <source>
        <dbReference type="Proteomes" id="UP000256964"/>
    </source>
</evidence>
<dbReference type="Gene3D" id="1.20.1560.10">
    <property type="entry name" value="ABC transporter type 1, transmembrane domain"/>
    <property type="match status" value="2"/>
</dbReference>
<evidence type="ECO:0000256" key="2">
    <source>
        <dbReference type="ARBA" id="ARBA00022448"/>
    </source>
</evidence>
<evidence type="ECO:0000256" key="1">
    <source>
        <dbReference type="ARBA" id="ARBA00004141"/>
    </source>
</evidence>
<evidence type="ECO:0000313" key="8">
    <source>
        <dbReference type="EMBL" id="RDX40359.1"/>
    </source>
</evidence>
<accession>A0A371CJ97</accession>
<dbReference type="STRING" id="139420.A0A371CJ97"/>
<keyword evidence="4" id="KW-0677">Repeat</keyword>
<dbReference type="GO" id="GO:0016887">
    <property type="term" value="F:ATP hydrolysis activity"/>
    <property type="evidence" value="ECO:0007669"/>
    <property type="project" value="InterPro"/>
</dbReference>
<keyword evidence="8" id="KW-0378">Hydrolase</keyword>
<dbReference type="Pfam" id="PF00005">
    <property type="entry name" value="ABC_tran"/>
    <property type="match status" value="1"/>
</dbReference>
<dbReference type="GO" id="GO:0005524">
    <property type="term" value="F:ATP binding"/>
    <property type="evidence" value="ECO:0007669"/>
    <property type="project" value="InterPro"/>
</dbReference>
<keyword evidence="9" id="KW-1185">Reference proteome</keyword>
<dbReference type="PROSITE" id="PS50893">
    <property type="entry name" value="ABC_TRANSPORTER_2"/>
    <property type="match status" value="1"/>
</dbReference>
<keyword evidence="2" id="KW-0813">Transport</keyword>
<dbReference type="PANTHER" id="PTHR43394">
    <property type="entry name" value="ATP-DEPENDENT PERMEASE MDL1, MITOCHONDRIAL"/>
    <property type="match status" value="1"/>
</dbReference>